<dbReference type="STRING" id="84724.SAMN04488564_112144"/>
<dbReference type="Gene3D" id="3.40.50.360">
    <property type="match status" value="1"/>
</dbReference>
<reference evidence="4" key="1">
    <citation type="submission" date="2016-10" db="EMBL/GenBank/DDBJ databases">
        <authorList>
            <person name="Varghese N."/>
            <person name="Submissions S."/>
        </authorList>
    </citation>
    <scope>NUCLEOTIDE SEQUENCE [LARGE SCALE GENOMIC DNA]</scope>
    <source>
        <strain evidence="4">DSM 44232</strain>
    </source>
</reference>
<organism evidence="3 4">
    <name type="scientific">Lentzea waywayandensis</name>
    <dbReference type="NCBI Taxonomy" id="84724"/>
    <lineage>
        <taxon>Bacteria</taxon>
        <taxon>Bacillati</taxon>
        <taxon>Actinomycetota</taxon>
        <taxon>Actinomycetes</taxon>
        <taxon>Pseudonocardiales</taxon>
        <taxon>Pseudonocardiaceae</taxon>
        <taxon>Lentzea</taxon>
    </lineage>
</organism>
<proteinExistence type="predicted"/>
<accession>A0A1I6FDU6</accession>
<protein>
    <submittedName>
        <fullName evidence="3">Flavodoxin</fullName>
    </submittedName>
</protein>
<dbReference type="InterPro" id="IPR029039">
    <property type="entry name" value="Flavoprotein-like_sf"/>
</dbReference>
<dbReference type="GO" id="GO:0010181">
    <property type="term" value="F:FMN binding"/>
    <property type="evidence" value="ECO:0007669"/>
    <property type="project" value="InterPro"/>
</dbReference>
<feature type="region of interest" description="Disordered" evidence="1">
    <location>
        <begin position="27"/>
        <end position="48"/>
    </location>
</feature>
<dbReference type="PROSITE" id="PS51318">
    <property type="entry name" value="TAT"/>
    <property type="match status" value="1"/>
</dbReference>
<dbReference type="Pfam" id="PF12682">
    <property type="entry name" value="Flavodoxin_4"/>
    <property type="match status" value="1"/>
</dbReference>
<name>A0A1I6FDU6_9PSEU</name>
<dbReference type="PROSITE" id="PS51257">
    <property type="entry name" value="PROKAR_LIPOPROTEIN"/>
    <property type="match status" value="1"/>
</dbReference>
<dbReference type="AlphaFoldDB" id="A0A1I6FDU6"/>
<evidence type="ECO:0000313" key="3">
    <source>
        <dbReference type="EMBL" id="SFR28033.1"/>
    </source>
</evidence>
<evidence type="ECO:0000259" key="2">
    <source>
        <dbReference type="Pfam" id="PF12682"/>
    </source>
</evidence>
<dbReference type="InterPro" id="IPR006311">
    <property type="entry name" value="TAT_signal"/>
</dbReference>
<dbReference type="Proteomes" id="UP000198583">
    <property type="component" value="Unassembled WGS sequence"/>
</dbReference>
<keyword evidence="4" id="KW-1185">Reference proteome</keyword>
<dbReference type="PANTHER" id="PTHR39201">
    <property type="entry name" value="EXPORTED PROTEIN-RELATED"/>
    <property type="match status" value="1"/>
</dbReference>
<dbReference type="RefSeq" id="WP_093603673.1">
    <property type="nucleotide sequence ID" value="NZ_FOYL01000012.1"/>
</dbReference>
<dbReference type="OrthoDB" id="9806505at2"/>
<gene>
    <name evidence="3" type="ORF">SAMN04488564_112144</name>
</gene>
<dbReference type="SUPFAM" id="SSF52218">
    <property type="entry name" value="Flavoproteins"/>
    <property type="match status" value="1"/>
</dbReference>
<evidence type="ECO:0000313" key="4">
    <source>
        <dbReference type="Proteomes" id="UP000198583"/>
    </source>
</evidence>
<dbReference type="PANTHER" id="PTHR39201:SF1">
    <property type="entry name" value="FLAVODOXIN-LIKE DOMAIN-CONTAINING PROTEIN"/>
    <property type="match status" value="1"/>
</dbReference>
<sequence>MNGPRDHNPVRRRTILRAALITGAAAVTACSSPSDQPEPERGQASPGNKARGKVLLVYFSRPGENYRYGGRTTLTVGNTEVLAGKIRDLIGCDVHRIEPADPYPEGYDATVKRNVVEQDTDARPAIKNPLPDIGAYDTVLLGSPIWNVRAPMIMTTFTEQLDFSGKVVVPFTTHAMSGLGTTARDYAKSCRGATFADGLAVQGEEVGEADEAVETWLRQLSLIAS</sequence>
<dbReference type="InterPro" id="IPR008254">
    <property type="entry name" value="Flavodoxin/NO_synth"/>
</dbReference>
<feature type="domain" description="Flavodoxin-like" evidence="2">
    <location>
        <begin position="76"/>
        <end position="217"/>
    </location>
</feature>
<dbReference type="EMBL" id="FOYL01000012">
    <property type="protein sequence ID" value="SFR28033.1"/>
    <property type="molecule type" value="Genomic_DNA"/>
</dbReference>
<evidence type="ECO:0000256" key="1">
    <source>
        <dbReference type="SAM" id="MobiDB-lite"/>
    </source>
</evidence>